<evidence type="ECO:0000256" key="2">
    <source>
        <dbReference type="ARBA" id="ARBA00010790"/>
    </source>
</evidence>
<evidence type="ECO:0000313" key="9">
    <source>
        <dbReference type="EMBL" id="RVU34000.1"/>
    </source>
</evidence>
<accession>A0A3S2WPG0</accession>
<dbReference type="GO" id="GO:0050660">
    <property type="term" value="F:flavin adenine dinucleotide binding"/>
    <property type="evidence" value="ECO:0007669"/>
    <property type="project" value="InterPro"/>
</dbReference>
<protein>
    <submittedName>
        <fullName evidence="9">GMC family oxidoreductase</fullName>
    </submittedName>
</protein>
<comment type="cofactor">
    <cofactor evidence="1 5">
        <name>FAD</name>
        <dbReference type="ChEBI" id="CHEBI:57692"/>
    </cofactor>
</comment>
<dbReference type="InterPro" id="IPR007867">
    <property type="entry name" value="GMC_OxRtase_C"/>
</dbReference>
<reference evidence="10" key="1">
    <citation type="submission" date="2019-01" db="EMBL/GenBank/DDBJ databases">
        <title>Gri0909 isolated from a small marine red alga.</title>
        <authorList>
            <person name="Kim J."/>
            <person name="Jeong S.E."/>
            <person name="Jeon C.O."/>
        </authorList>
    </citation>
    <scope>NUCLEOTIDE SEQUENCE [LARGE SCALE GENOMIC DNA]</scope>
    <source>
        <strain evidence="10">Gri0909</strain>
    </source>
</reference>
<keyword evidence="10" id="KW-1185">Reference proteome</keyword>
<dbReference type="InterPro" id="IPR036188">
    <property type="entry name" value="FAD/NAD-bd_sf"/>
</dbReference>
<evidence type="ECO:0000256" key="4">
    <source>
        <dbReference type="ARBA" id="ARBA00022827"/>
    </source>
</evidence>
<dbReference type="SUPFAM" id="SSF54373">
    <property type="entry name" value="FAD-linked reductases, C-terminal domain"/>
    <property type="match status" value="1"/>
</dbReference>
<proteinExistence type="inferred from homology"/>
<evidence type="ECO:0000256" key="5">
    <source>
        <dbReference type="PIRSR" id="PIRSR000137-2"/>
    </source>
</evidence>
<dbReference type="AlphaFoldDB" id="A0A3S2WPG0"/>
<dbReference type="PIRSF" id="PIRSF000137">
    <property type="entry name" value="Alcohol_oxidase"/>
    <property type="match status" value="1"/>
</dbReference>
<evidence type="ECO:0000313" key="10">
    <source>
        <dbReference type="Proteomes" id="UP000287447"/>
    </source>
</evidence>
<comment type="caution">
    <text evidence="9">The sequence shown here is derived from an EMBL/GenBank/DDBJ whole genome shotgun (WGS) entry which is preliminary data.</text>
</comment>
<keyword evidence="4 5" id="KW-0274">FAD</keyword>
<dbReference type="PROSITE" id="PS51257">
    <property type="entry name" value="PROKAR_LIPOPROTEIN"/>
    <property type="match status" value="1"/>
</dbReference>
<evidence type="ECO:0000256" key="1">
    <source>
        <dbReference type="ARBA" id="ARBA00001974"/>
    </source>
</evidence>
<feature type="domain" description="Glucose-methanol-choline oxidoreductase N-terminal" evidence="8">
    <location>
        <begin position="262"/>
        <end position="276"/>
    </location>
</feature>
<feature type="domain" description="Glucose-methanol-choline oxidoreductase N-terminal" evidence="7">
    <location>
        <begin position="84"/>
        <end position="107"/>
    </location>
</feature>
<evidence type="ECO:0000256" key="3">
    <source>
        <dbReference type="ARBA" id="ARBA00022630"/>
    </source>
</evidence>
<dbReference type="Proteomes" id="UP000287447">
    <property type="component" value="Unassembled WGS sequence"/>
</dbReference>
<dbReference type="Pfam" id="PF00732">
    <property type="entry name" value="GMC_oxred_N"/>
    <property type="match status" value="1"/>
</dbReference>
<dbReference type="EMBL" id="SADE01000004">
    <property type="protein sequence ID" value="RVU34000.1"/>
    <property type="molecule type" value="Genomic_DNA"/>
</dbReference>
<dbReference type="RefSeq" id="WP_127768030.1">
    <property type="nucleotide sequence ID" value="NZ_SADE01000004.1"/>
</dbReference>
<dbReference type="PROSITE" id="PS00623">
    <property type="entry name" value="GMC_OXRED_1"/>
    <property type="match status" value="1"/>
</dbReference>
<keyword evidence="3 6" id="KW-0285">Flavoprotein</keyword>
<feature type="binding site" evidence="5">
    <location>
        <position position="347"/>
    </location>
    <ligand>
        <name>substrate</name>
    </ligand>
</feature>
<organism evidence="9 10">
    <name type="scientific">Hwanghaeella grinnelliae</name>
    <dbReference type="NCBI Taxonomy" id="2500179"/>
    <lineage>
        <taxon>Bacteria</taxon>
        <taxon>Pseudomonadati</taxon>
        <taxon>Pseudomonadota</taxon>
        <taxon>Alphaproteobacteria</taxon>
        <taxon>Rhodospirillales</taxon>
        <taxon>Rhodospirillaceae</taxon>
        <taxon>Hwanghaeella</taxon>
    </lineage>
</organism>
<feature type="binding site" evidence="5">
    <location>
        <position position="489"/>
    </location>
    <ligand>
        <name>FAD</name>
        <dbReference type="ChEBI" id="CHEBI:57692"/>
    </ligand>
</feature>
<dbReference type="InterPro" id="IPR012132">
    <property type="entry name" value="GMC_OxRdtase"/>
</dbReference>
<name>A0A3S2WPG0_9PROT</name>
<sequence>MSTVPKQVDYIVCGGGASGCVVAARLAERSDATVLLLEAGGDERVPDVEDSRVWMKNIGSERDWCFTTEPQPSLNNRRAPLPMGRVLGGGSSINGLVWARGHKADFDSWAEEAGDPGWSYDSVVEVYKRIENWLGPSHPRLRGTGGPVSITLPDNPVPVASTLMDAAGKVGIPAYEDLNAEAMEGPGGCGIPNVTVEDGDRRVSMASAYIRPAMERENLKVILGAEVDHIRFEGTRASAVSFVLDGQEHTVEASREIVLSMGAINTPRVLMQSGIGDEDHLKKHAIDLHQHLPGVGRNFQDHILLAGCVWEYVTPEPPRNNSAEFTFFWKSESSLPSPDIQPMLEECAFGSEVTRPQFDLPDDPATAWTLAPGLVAPKSRGYLELTGKRRQDPIKVHTNFLSEPADMKALTRCLEICREIGNAEDLRPFVKQELMPGPLKGAALEEFVRDAAGTYFHQTCTAKMGRDAMSVVDGALRVYGVDGLRIADGSIMPTITTGNTMAPCVMIGERAVDLILGA</sequence>
<evidence type="ECO:0000256" key="6">
    <source>
        <dbReference type="RuleBase" id="RU003968"/>
    </source>
</evidence>
<evidence type="ECO:0000259" key="7">
    <source>
        <dbReference type="PROSITE" id="PS00623"/>
    </source>
</evidence>
<dbReference type="SUPFAM" id="SSF51905">
    <property type="entry name" value="FAD/NAD(P)-binding domain"/>
    <property type="match status" value="1"/>
</dbReference>
<dbReference type="OrthoDB" id="9785276at2"/>
<feature type="binding site" evidence="5">
    <location>
        <position position="227"/>
    </location>
    <ligand>
        <name>FAD</name>
        <dbReference type="ChEBI" id="CHEBI:57692"/>
    </ligand>
</feature>
<evidence type="ECO:0000259" key="8">
    <source>
        <dbReference type="PROSITE" id="PS00624"/>
    </source>
</evidence>
<dbReference type="Gene3D" id="3.30.560.10">
    <property type="entry name" value="Glucose Oxidase, domain 3"/>
    <property type="match status" value="1"/>
</dbReference>
<feature type="binding site" evidence="5">
    <location>
        <position position="455"/>
    </location>
    <ligand>
        <name>substrate</name>
    </ligand>
</feature>
<dbReference type="Gene3D" id="3.50.50.60">
    <property type="entry name" value="FAD/NAD(P)-binding domain"/>
    <property type="match status" value="1"/>
</dbReference>
<gene>
    <name evidence="9" type="ORF">EOI86_23035</name>
</gene>
<dbReference type="PANTHER" id="PTHR11552">
    <property type="entry name" value="GLUCOSE-METHANOL-CHOLINE GMC OXIDOREDUCTASE"/>
    <property type="match status" value="1"/>
</dbReference>
<dbReference type="PROSITE" id="PS00624">
    <property type="entry name" value="GMC_OXRED_2"/>
    <property type="match status" value="1"/>
</dbReference>
<dbReference type="InterPro" id="IPR000172">
    <property type="entry name" value="GMC_OxRdtase_N"/>
</dbReference>
<dbReference type="GO" id="GO:0016614">
    <property type="term" value="F:oxidoreductase activity, acting on CH-OH group of donors"/>
    <property type="evidence" value="ECO:0007669"/>
    <property type="project" value="InterPro"/>
</dbReference>
<comment type="similarity">
    <text evidence="2 6">Belongs to the GMC oxidoreductase family.</text>
</comment>
<feature type="binding site" evidence="5">
    <location>
        <position position="86"/>
    </location>
    <ligand>
        <name>FAD</name>
        <dbReference type="ChEBI" id="CHEBI:57692"/>
    </ligand>
</feature>
<feature type="binding site" evidence="5">
    <location>
        <begin position="94"/>
        <end position="97"/>
    </location>
    <ligand>
        <name>FAD</name>
        <dbReference type="ChEBI" id="CHEBI:57692"/>
    </ligand>
</feature>
<dbReference type="PANTHER" id="PTHR11552:SF147">
    <property type="entry name" value="CHOLINE DEHYDROGENASE, MITOCHONDRIAL"/>
    <property type="match status" value="1"/>
</dbReference>
<dbReference type="Pfam" id="PF05199">
    <property type="entry name" value="GMC_oxred_C"/>
    <property type="match status" value="1"/>
</dbReference>